<evidence type="ECO:0000313" key="22">
    <source>
        <dbReference type="Proteomes" id="UP000078397"/>
    </source>
</evidence>
<sequence>MAVDDVPDSTDWLATPLACLAAVEASMRCQVCKDFYKTPMITTCSHTFCSLCIRRALSNDGKCPLCRAPEQELKLRSNWALEESVEAFSTARQAALDVARSELQTVQPKKRKSDNGRTTDSAVSPTSKRVRMSTRLASNGTRSASHMSPERGFGRVIIPASDEDEGSNNDDDGDSDYSPANADSFVPCPSCEMKMKAWQVFQHLEACSGPTPESMTSETLSTGRELEAKQLRQKTTPDRLPALNYSMLKEPALRKKLAELGIPNQGPRLTLEKRHKEWITIWNANCDSAQPRKRSQLLQDLDVWERTQGHRAIAATKGTISAVTIKDKNFDGAAWAAKHDSSFKDLIANARNSRLRAKESPRDITDDAERRISSCVTNDLHDSRTNYEGISGLTAETRQTDAAILDGASSQFDTEMSEVQTEPSPIPAMRSIAEPEP</sequence>
<evidence type="ECO:0000256" key="16">
    <source>
        <dbReference type="PROSITE-ProRule" id="PRU00175"/>
    </source>
</evidence>
<dbReference type="Proteomes" id="UP000078397">
    <property type="component" value="Unassembled WGS sequence"/>
</dbReference>
<dbReference type="GO" id="GO:0008270">
    <property type="term" value="F:zinc ion binding"/>
    <property type="evidence" value="ECO:0007669"/>
    <property type="project" value="UniProtKB-KW"/>
</dbReference>
<evidence type="ECO:0000256" key="12">
    <source>
        <dbReference type="ARBA" id="ARBA00022833"/>
    </source>
</evidence>
<dbReference type="UniPathway" id="UPA00143"/>
<gene>
    <name evidence="21" type="ORF">VFPPC_07109</name>
</gene>
<dbReference type="GO" id="GO:0005634">
    <property type="term" value="C:nucleus"/>
    <property type="evidence" value="ECO:0007669"/>
    <property type="project" value="UniProtKB-SubCell"/>
</dbReference>
<keyword evidence="11 17" id="KW-0833">Ubl conjugation pathway</keyword>
<evidence type="ECO:0000256" key="11">
    <source>
        <dbReference type="ARBA" id="ARBA00022786"/>
    </source>
</evidence>
<feature type="domain" description="RING-type" evidence="19">
    <location>
        <begin position="29"/>
        <end position="67"/>
    </location>
</feature>
<dbReference type="SMART" id="SM00184">
    <property type="entry name" value="RING"/>
    <property type="match status" value="1"/>
</dbReference>
<dbReference type="KEGG" id="pchm:VFPPC_07109"/>
<dbReference type="RefSeq" id="XP_018139945.1">
    <property type="nucleotide sequence ID" value="XM_018286025.1"/>
</dbReference>
<evidence type="ECO:0000256" key="15">
    <source>
        <dbReference type="ARBA" id="ARBA00023242"/>
    </source>
</evidence>
<feature type="compositionally biased region" description="Polar residues" evidence="18">
    <location>
        <begin position="135"/>
        <end position="146"/>
    </location>
</feature>
<dbReference type="InterPro" id="IPR004580">
    <property type="entry name" value="Rad18_fungi"/>
</dbReference>
<keyword evidence="7 17" id="KW-0808">Transferase</keyword>
<dbReference type="GO" id="GO:0003697">
    <property type="term" value="F:single-stranded DNA binding"/>
    <property type="evidence" value="ECO:0007669"/>
    <property type="project" value="UniProtKB-UniRule"/>
</dbReference>
<accession>A0A179FAC6</accession>
<keyword evidence="22" id="KW-1185">Reference proteome</keyword>
<keyword evidence="14 17" id="KW-0234">DNA repair</keyword>
<keyword evidence="8 17" id="KW-0479">Metal-binding</keyword>
<dbReference type="PANTHER" id="PTHR14134">
    <property type="entry name" value="E3 UBIQUITIN-PROTEIN LIGASE RAD18"/>
    <property type="match status" value="1"/>
</dbReference>
<dbReference type="FunFam" id="3.30.40.10:FF:000172">
    <property type="entry name" value="E3 ubiquitin-protein ligase RAD18"/>
    <property type="match status" value="1"/>
</dbReference>
<evidence type="ECO:0000256" key="17">
    <source>
        <dbReference type="RuleBase" id="RU368093"/>
    </source>
</evidence>
<dbReference type="InterPro" id="IPR039577">
    <property type="entry name" value="Rad18"/>
</dbReference>
<dbReference type="SUPFAM" id="SSF57850">
    <property type="entry name" value="RING/U-box"/>
    <property type="match status" value="1"/>
</dbReference>
<dbReference type="InterPro" id="IPR017907">
    <property type="entry name" value="Znf_RING_CS"/>
</dbReference>
<evidence type="ECO:0000256" key="18">
    <source>
        <dbReference type="SAM" id="MobiDB-lite"/>
    </source>
</evidence>
<comment type="subunit">
    <text evidence="17">Interacts with E2 UBC2, forming a complex with ubiquitin ligase activity.</text>
</comment>
<evidence type="ECO:0000256" key="3">
    <source>
        <dbReference type="ARBA" id="ARBA00004906"/>
    </source>
</evidence>
<feature type="compositionally biased region" description="Polar residues" evidence="18">
    <location>
        <begin position="116"/>
        <end position="127"/>
    </location>
</feature>
<evidence type="ECO:0000256" key="9">
    <source>
        <dbReference type="ARBA" id="ARBA00022763"/>
    </source>
</evidence>
<evidence type="ECO:0000256" key="14">
    <source>
        <dbReference type="ARBA" id="ARBA00023204"/>
    </source>
</evidence>
<dbReference type="OrthoDB" id="9049620at2759"/>
<evidence type="ECO:0000259" key="19">
    <source>
        <dbReference type="PROSITE" id="PS50089"/>
    </source>
</evidence>
<keyword evidence="13 17" id="KW-0238">DNA-binding</keyword>
<comment type="subcellular location">
    <subcellularLocation>
        <location evidence="2 17">Nucleus</location>
    </subcellularLocation>
</comment>
<dbReference type="EMBL" id="LSBJ02000007">
    <property type="protein sequence ID" value="OAQ62241.1"/>
    <property type="molecule type" value="Genomic_DNA"/>
</dbReference>
<evidence type="ECO:0000259" key="20">
    <source>
        <dbReference type="PROSITE" id="PS50800"/>
    </source>
</evidence>
<feature type="compositionally biased region" description="Polar residues" evidence="18">
    <location>
        <begin position="408"/>
        <end position="423"/>
    </location>
</feature>
<comment type="similarity">
    <text evidence="4 17">Belongs to the RAD18 family.</text>
</comment>
<feature type="domain" description="SAP" evidence="20">
    <location>
        <begin position="245"/>
        <end position="279"/>
    </location>
</feature>
<evidence type="ECO:0000256" key="5">
    <source>
        <dbReference type="ARBA" id="ARBA00012483"/>
    </source>
</evidence>
<feature type="region of interest" description="Disordered" evidence="18">
    <location>
        <begin position="401"/>
        <end position="437"/>
    </location>
</feature>
<reference evidence="21 22" key="1">
    <citation type="journal article" date="2016" name="PLoS Pathog.">
        <title>Biosynthesis of antibiotic leucinostatins in bio-control fungus Purpureocillium lilacinum and their inhibition on phytophthora revealed by genome mining.</title>
        <authorList>
            <person name="Wang G."/>
            <person name="Liu Z."/>
            <person name="Lin R."/>
            <person name="Li E."/>
            <person name="Mao Z."/>
            <person name="Ling J."/>
            <person name="Yang Y."/>
            <person name="Yin W.B."/>
            <person name="Xie B."/>
        </authorList>
    </citation>
    <scope>NUCLEOTIDE SEQUENCE [LARGE SCALE GENOMIC DNA]</scope>
    <source>
        <strain evidence="21">170</strain>
    </source>
</reference>
<keyword evidence="12 17" id="KW-0862">Zinc</keyword>
<comment type="caution">
    <text evidence="21">The sequence shown here is derived from an EMBL/GenBank/DDBJ whole genome shotgun (WGS) entry which is preliminary data.</text>
</comment>
<dbReference type="SMART" id="SM00513">
    <property type="entry name" value="SAP"/>
    <property type="match status" value="1"/>
</dbReference>
<dbReference type="GeneID" id="28850019"/>
<name>A0A179FAC6_METCM</name>
<keyword evidence="9 17" id="KW-0227">DNA damage</keyword>
<evidence type="ECO:0000256" key="7">
    <source>
        <dbReference type="ARBA" id="ARBA00022679"/>
    </source>
</evidence>
<feature type="region of interest" description="Disordered" evidence="18">
    <location>
        <begin position="102"/>
        <end position="181"/>
    </location>
</feature>
<comment type="function">
    <text evidence="17">E3 RING-finger protein, member of the UBC2/RAD6 epistasis group. Associates to the E2 ubiquitin conjugating enzyme UBC2/RAD6 to form the UBC2-RAD18 ubiquitin ligase complex involved in postreplicative repair (PRR) of damaged DNA.</text>
</comment>
<organism evidence="21 22">
    <name type="scientific">Pochonia chlamydosporia 170</name>
    <dbReference type="NCBI Taxonomy" id="1380566"/>
    <lineage>
        <taxon>Eukaryota</taxon>
        <taxon>Fungi</taxon>
        <taxon>Dikarya</taxon>
        <taxon>Ascomycota</taxon>
        <taxon>Pezizomycotina</taxon>
        <taxon>Sordariomycetes</taxon>
        <taxon>Hypocreomycetidae</taxon>
        <taxon>Hypocreales</taxon>
        <taxon>Clavicipitaceae</taxon>
        <taxon>Pochonia</taxon>
    </lineage>
</organism>
<dbReference type="PROSITE" id="PS50089">
    <property type="entry name" value="ZF_RING_2"/>
    <property type="match status" value="1"/>
</dbReference>
<dbReference type="GO" id="GO:0097505">
    <property type="term" value="C:Rad6-Rad18 complex"/>
    <property type="evidence" value="ECO:0007669"/>
    <property type="project" value="TreeGrafter"/>
</dbReference>
<evidence type="ECO:0000256" key="13">
    <source>
        <dbReference type="ARBA" id="ARBA00023125"/>
    </source>
</evidence>
<evidence type="ECO:0000256" key="8">
    <source>
        <dbReference type="ARBA" id="ARBA00022723"/>
    </source>
</evidence>
<evidence type="ECO:0000256" key="4">
    <source>
        <dbReference type="ARBA" id="ARBA00009506"/>
    </source>
</evidence>
<feature type="compositionally biased region" description="Acidic residues" evidence="18">
    <location>
        <begin position="161"/>
        <end position="175"/>
    </location>
</feature>
<dbReference type="PROSITE" id="PS50800">
    <property type="entry name" value="SAP"/>
    <property type="match status" value="1"/>
</dbReference>
<dbReference type="EC" id="2.3.2.27" evidence="5 17"/>
<dbReference type="STRING" id="1380566.A0A179FAC6"/>
<dbReference type="Gene3D" id="3.30.40.10">
    <property type="entry name" value="Zinc/RING finger domain, C3HC4 (zinc finger)"/>
    <property type="match status" value="1"/>
</dbReference>
<dbReference type="PROSITE" id="PS00518">
    <property type="entry name" value="ZF_RING_1"/>
    <property type="match status" value="1"/>
</dbReference>
<evidence type="ECO:0000313" key="21">
    <source>
        <dbReference type="EMBL" id="OAQ62241.1"/>
    </source>
</evidence>
<evidence type="ECO:0000256" key="1">
    <source>
        <dbReference type="ARBA" id="ARBA00000900"/>
    </source>
</evidence>
<evidence type="ECO:0000256" key="2">
    <source>
        <dbReference type="ARBA" id="ARBA00004123"/>
    </source>
</evidence>
<protein>
    <recommendedName>
        <fullName evidence="6 17">Postreplication repair E3 ubiquitin-protein ligase RAD18</fullName>
        <ecNumber evidence="5 17">2.3.2.27</ecNumber>
    </recommendedName>
    <alternativeName>
        <fullName evidence="17">RING-type E3 ubiquitin transferase RAD18</fullName>
    </alternativeName>
</protein>
<dbReference type="InterPro" id="IPR003034">
    <property type="entry name" value="SAP_dom"/>
</dbReference>
<dbReference type="InterPro" id="IPR013083">
    <property type="entry name" value="Znf_RING/FYVE/PHD"/>
</dbReference>
<comment type="pathway">
    <text evidence="3 17">Protein modification; protein ubiquitination.</text>
</comment>
<comment type="catalytic activity">
    <reaction evidence="1 17">
        <text>S-ubiquitinyl-[E2 ubiquitin-conjugating enzyme]-L-cysteine + [acceptor protein]-L-lysine = [E2 ubiquitin-conjugating enzyme]-L-cysteine + N(6)-ubiquitinyl-[acceptor protein]-L-lysine.</text>
        <dbReference type="EC" id="2.3.2.27"/>
    </reaction>
</comment>
<keyword evidence="10 16" id="KW-0863">Zinc-finger</keyword>
<keyword evidence="15 17" id="KW-0539">Nucleus</keyword>
<dbReference type="GO" id="GO:0006513">
    <property type="term" value="P:protein monoubiquitination"/>
    <property type="evidence" value="ECO:0007669"/>
    <property type="project" value="InterPro"/>
</dbReference>
<dbReference type="GO" id="GO:0006301">
    <property type="term" value="P:DNA damage tolerance"/>
    <property type="evidence" value="ECO:0007669"/>
    <property type="project" value="InterPro"/>
</dbReference>
<dbReference type="AlphaFoldDB" id="A0A179FAC6"/>
<dbReference type="PANTHER" id="PTHR14134:SF2">
    <property type="entry name" value="E3 UBIQUITIN-PROTEIN LIGASE RAD18"/>
    <property type="match status" value="1"/>
</dbReference>
<dbReference type="NCBIfam" id="TIGR00599">
    <property type="entry name" value="rad18"/>
    <property type="match status" value="1"/>
</dbReference>
<dbReference type="GO" id="GO:0061630">
    <property type="term" value="F:ubiquitin protein ligase activity"/>
    <property type="evidence" value="ECO:0007669"/>
    <property type="project" value="UniProtKB-UniRule"/>
</dbReference>
<evidence type="ECO:0000256" key="6">
    <source>
        <dbReference type="ARBA" id="ARBA00015551"/>
    </source>
</evidence>
<dbReference type="GO" id="GO:0006281">
    <property type="term" value="P:DNA repair"/>
    <property type="evidence" value="ECO:0007669"/>
    <property type="project" value="UniProtKB-KW"/>
</dbReference>
<dbReference type="InterPro" id="IPR001841">
    <property type="entry name" value="Znf_RING"/>
</dbReference>
<evidence type="ECO:0000256" key="10">
    <source>
        <dbReference type="ARBA" id="ARBA00022771"/>
    </source>
</evidence>
<proteinExistence type="inferred from homology"/>
<dbReference type="Pfam" id="PF13923">
    <property type="entry name" value="zf-C3HC4_2"/>
    <property type="match status" value="1"/>
</dbReference>